<dbReference type="Gene3D" id="2.30.29.190">
    <property type="match status" value="1"/>
</dbReference>
<name>A0A562PPG1_9PSED</name>
<proteinExistence type="predicted"/>
<protein>
    <recommendedName>
        <fullName evidence="1">DUF5629 domain-containing protein</fullName>
    </recommendedName>
</protein>
<dbReference type="OrthoDB" id="7013999at2"/>
<dbReference type="AlphaFoldDB" id="A0A562PPG1"/>
<comment type="caution">
    <text evidence="2">The sequence shown here is derived from an EMBL/GenBank/DDBJ whole genome shotgun (WGS) entry which is preliminary data.</text>
</comment>
<accession>A0A562PPG1</accession>
<dbReference type="EMBL" id="VLKY01000030">
    <property type="protein sequence ID" value="TWI46332.1"/>
    <property type="molecule type" value="Genomic_DNA"/>
</dbReference>
<reference evidence="2 3" key="1">
    <citation type="journal article" date="2015" name="Stand. Genomic Sci.">
        <title>Genomic Encyclopedia of Bacterial and Archaeal Type Strains, Phase III: the genomes of soil and plant-associated and newly described type strains.</title>
        <authorList>
            <person name="Whitman W.B."/>
            <person name="Woyke T."/>
            <person name="Klenk H.P."/>
            <person name="Zhou Y."/>
            <person name="Lilburn T.G."/>
            <person name="Beck B.J."/>
            <person name="De Vos P."/>
            <person name="Vandamme P."/>
            <person name="Eisen J.A."/>
            <person name="Garrity G."/>
            <person name="Hugenholtz P."/>
            <person name="Kyrpides N.C."/>
        </authorList>
    </citation>
    <scope>NUCLEOTIDE SEQUENCE [LARGE SCALE GENOMIC DNA]</scope>
    <source>
        <strain evidence="2 3">CGMCC 1.6858</strain>
    </source>
</reference>
<evidence type="ECO:0000259" key="1">
    <source>
        <dbReference type="Pfam" id="PF18629"/>
    </source>
</evidence>
<dbReference type="RefSeq" id="WP_145145931.1">
    <property type="nucleotide sequence ID" value="NZ_VLKY01000030.1"/>
</dbReference>
<sequence length="106" mass="11951">MSTETPYLLDQLELADMLEIEGLYAADFILNDELLDQADAAAEADESFESEETVLSIEALDGRERKRWQFSYNSVMEAQYNASEDSWLVAGCQLKCLSAIRAESEE</sequence>
<dbReference type="Pfam" id="PF18629">
    <property type="entry name" value="DUF5629"/>
    <property type="match status" value="1"/>
</dbReference>
<evidence type="ECO:0000313" key="2">
    <source>
        <dbReference type="EMBL" id="TWI46332.1"/>
    </source>
</evidence>
<organism evidence="2 3">
    <name type="scientific">Pseudomonas duriflava</name>
    <dbReference type="NCBI Taxonomy" id="459528"/>
    <lineage>
        <taxon>Bacteria</taxon>
        <taxon>Pseudomonadati</taxon>
        <taxon>Pseudomonadota</taxon>
        <taxon>Gammaproteobacteria</taxon>
        <taxon>Pseudomonadales</taxon>
        <taxon>Pseudomonadaceae</taxon>
        <taxon>Pseudomonas</taxon>
    </lineage>
</organism>
<keyword evidence="3" id="KW-1185">Reference proteome</keyword>
<evidence type="ECO:0000313" key="3">
    <source>
        <dbReference type="Proteomes" id="UP000316905"/>
    </source>
</evidence>
<dbReference type="InterPro" id="IPR041081">
    <property type="entry name" value="DUF5629"/>
</dbReference>
<gene>
    <name evidence="2" type="ORF">IQ22_04483</name>
</gene>
<dbReference type="Proteomes" id="UP000316905">
    <property type="component" value="Unassembled WGS sequence"/>
</dbReference>
<feature type="domain" description="DUF5629" evidence="1">
    <location>
        <begin position="7"/>
        <end position="100"/>
    </location>
</feature>